<dbReference type="Pfam" id="PF13349">
    <property type="entry name" value="DUF4097"/>
    <property type="match status" value="1"/>
</dbReference>
<evidence type="ECO:0000313" key="4">
    <source>
        <dbReference type="EMBL" id="TLG73793.1"/>
    </source>
</evidence>
<dbReference type="Gene3D" id="2.160.20.120">
    <property type="match status" value="1"/>
</dbReference>
<feature type="transmembrane region" description="Helical" evidence="1">
    <location>
        <begin position="233"/>
        <end position="254"/>
    </location>
</feature>
<evidence type="ECO:0008006" key="6">
    <source>
        <dbReference type="Google" id="ProtNLM"/>
    </source>
</evidence>
<dbReference type="InterPro" id="IPR025164">
    <property type="entry name" value="Toastrack_DUF4097"/>
</dbReference>
<evidence type="ECO:0000259" key="3">
    <source>
        <dbReference type="Pfam" id="PF13349"/>
    </source>
</evidence>
<evidence type="ECO:0000259" key="2">
    <source>
        <dbReference type="Pfam" id="PF05569"/>
    </source>
</evidence>
<dbReference type="PANTHER" id="PTHR34978:SF3">
    <property type="entry name" value="SLR0241 PROTEIN"/>
    <property type="match status" value="1"/>
</dbReference>
<evidence type="ECO:0000256" key="1">
    <source>
        <dbReference type="SAM" id="Phobius"/>
    </source>
</evidence>
<reference evidence="4 5" key="1">
    <citation type="submission" date="2019-05" db="EMBL/GenBank/DDBJ databases">
        <title>Culicoidintestinum kansasii gen. nov., sp. nov. from the gastrointestinal tract of the biting midge, Culicoides sonorensis.</title>
        <authorList>
            <person name="Neupane S."/>
            <person name="Ghosh A."/>
            <person name="Gunther S."/>
            <person name="Martin K."/>
            <person name="Zurek L."/>
        </authorList>
    </citation>
    <scope>NUCLEOTIDE SEQUENCE [LARGE SCALE GENOMIC DNA]</scope>
    <source>
        <strain evidence="4 5">CS-1</strain>
    </source>
</reference>
<evidence type="ECO:0000313" key="5">
    <source>
        <dbReference type="Proteomes" id="UP000306912"/>
    </source>
</evidence>
<gene>
    <name evidence="4" type="ORF">FEZ08_06575</name>
</gene>
<feature type="transmembrane region" description="Helical" evidence="1">
    <location>
        <begin position="37"/>
        <end position="54"/>
    </location>
</feature>
<dbReference type="InterPro" id="IPR008756">
    <property type="entry name" value="Peptidase_M56"/>
</dbReference>
<dbReference type="InParanoid" id="A0A5R8QCT6"/>
<keyword evidence="1" id="KW-1133">Transmembrane helix</keyword>
<keyword evidence="1" id="KW-0472">Membrane</keyword>
<dbReference type="CDD" id="cd07341">
    <property type="entry name" value="M56_BlaR1_MecR1_like"/>
    <property type="match status" value="1"/>
</dbReference>
<feature type="transmembrane region" description="Helical" evidence="1">
    <location>
        <begin position="330"/>
        <end position="350"/>
    </location>
</feature>
<dbReference type="AlphaFoldDB" id="A0A5R8QCT6"/>
<keyword evidence="1" id="KW-0812">Transmembrane</keyword>
<accession>A0A5R8QCT6</accession>
<feature type="transmembrane region" description="Helical" evidence="1">
    <location>
        <begin position="6"/>
        <end position="25"/>
    </location>
</feature>
<dbReference type="PANTHER" id="PTHR34978">
    <property type="entry name" value="POSSIBLE SENSOR-TRANSDUCER PROTEIN BLAR"/>
    <property type="match status" value="1"/>
</dbReference>
<dbReference type="Proteomes" id="UP000306912">
    <property type="component" value="Unassembled WGS sequence"/>
</dbReference>
<name>A0A5R8QCT6_9FIRM</name>
<organism evidence="4 5">
    <name type="scientific">Culicoidibacter larvae</name>
    <dbReference type="NCBI Taxonomy" id="2579976"/>
    <lineage>
        <taxon>Bacteria</taxon>
        <taxon>Bacillati</taxon>
        <taxon>Bacillota</taxon>
        <taxon>Culicoidibacteria</taxon>
        <taxon>Culicoidibacterales</taxon>
        <taxon>Culicoidibacteraceae</taxon>
        <taxon>Culicoidibacter</taxon>
    </lineage>
</organism>
<protein>
    <recommendedName>
        <fullName evidence="6">Peptidase M56 domain-containing protein</fullName>
    </recommendedName>
</protein>
<feature type="domain" description="DUF4097" evidence="3">
    <location>
        <begin position="432"/>
        <end position="602"/>
    </location>
</feature>
<feature type="transmembrane region" description="Helical" evidence="1">
    <location>
        <begin position="127"/>
        <end position="145"/>
    </location>
</feature>
<keyword evidence="5" id="KW-1185">Reference proteome</keyword>
<sequence>MSELMKLILSLSVSGSLLILVIIGIRFLGQRFFKRQWLYYLWVVALLRLIIPLAPEFSLTNMIFNNFSLSSSITVGDNVTGLYQDSVVIDNGSMIIGSESVKLPNLGEPVNTVMKSTLDIFRFVWEYFWIVWLLVALICFAYRLTTYYNFARYVRAGSQSVDNPELLDLLADVCDELHIKRPIELAVNPLIASPLLLGIRKPSIVIPNEHLERSEIRYIFMHEMMHYKRKDMLYIWVTQLIVCVHWFNPLVYLLNNFIQRDRELACDEAVLSLLSDNERFGYGDTLLNSLAVSGIYKERAASLSLHENAAALKERLQLIATNQTPKKGSWYGYIATIIVLSVLCVGLGAYHMDVSGFTFSVPPNIINTGSGSDEGVELELQAFHSIDISGDVEVIIKSGEQEAVTVESGSSKQVLKVVDGILTYKPDGDTIDQINITVNNQKLYDNVTLNTGNQNISINTLKANSVYITADMGDVTFNNVQADTFEATTNMGAISMNNVHISQKTVIKAGNTLKVTDSQSGEATLHVNAHGSSVTNYLVDGHLEINNDYDLNVSDLTAGSVTINHEMGKLTLKNTIVNGDATLNSIMVGTLDFNGTVAGNINLNSENMGKVILNVNEVSNYYSITTENVGGLETLMINGQQHDYPYSQSGTSGQWITINDQNSVGTYIELNFN</sequence>
<comment type="caution">
    <text evidence="4">The sequence shown here is derived from an EMBL/GenBank/DDBJ whole genome shotgun (WGS) entry which is preliminary data.</text>
</comment>
<feature type="domain" description="Peptidase M56" evidence="2">
    <location>
        <begin position="8"/>
        <end position="319"/>
    </location>
</feature>
<dbReference type="EMBL" id="VBWP01000005">
    <property type="protein sequence ID" value="TLG73793.1"/>
    <property type="molecule type" value="Genomic_DNA"/>
</dbReference>
<proteinExistence type="predicted"/>
<dbReference type="InterPro" id="IPR052173">
    <property type="entry name" value="Beta-lactam_resp_regulator"/>
</dbReference>
<dbReference type="Pfam" id="PF05569">
    <property type="entry name" value="Peptidase_M56"/>
    <property type="match status" value="1"/>
</dbReference>
<dbReference type="OrthoDB" id="9770467at2"/>